<evidence type="ECO:0000313" key="3">
    <source>
        <dbReference type="Proteomes" id="UP000325563"/>
    </source>
</evidence>
<gene>
    <name evidence="2" type="ORF">CP980_34935</name>
</gene>
<name>A0A5J6JLZ7_STRVI</name>
<dbReference type="AlphaFoldDB" id="A0A5J6JLZ7"/>
<dbReference type="InterPro" id="IPR046913">
    <property type="entry name" value="ABC-3C_CTD7"/>
</dbReference>
<dbReference type="Pfam" id="PF20283">
    <property type="entry name" value="CTD7"/>
    <property type="match status" value="1"/>
</dbReference>
<dbReference type="KEGG" id="svn:CP980_34935"/>
<dbReference type="EMBL" id="CP023692">
    <property type="protein sequence ID" value="QEV49524.1"/>
    <property type="molecule type" value="Genomic_DNA"/>
</dbReference>
<evidence type="ECO:0000259" key="1">
    <source>
        <dbReference type="Pfam" id="PF20283"/>
    </source>
</evidence>
<reference evidence="2 3" key="1">
    <citation type="submission" date="2017-09" db="EMBL/GenBank/DDBJ databases">
        <authorList>
            <person name="Lee N."/>
            <person name="Cho B.-K."/>
        </authorList>
    </citation>
    <scope>NUCLEOTIDE SEQUENCE [LARGE SCALE GENOMIC DNA]</scope>
    <source>
        <strain evidence="2 3">ATCC 27476</strain>
    </source>
</reference>
<dbReference type="GeneID" id="95615696"/>
<sequence length="407" mass="45652">MADGGEQYEASASALGYLFQFAKALHMCIEQWMSAGADWSVAVEAADDIEQHVGSVTDLVQLKQRAEGVRLTNLSKDLWKTLRIWAEGAAAGRLDLDHTNLYLLTTAELPRGSVGFLLQHRDSGHRDEDTALKLLCTAATTSDSKSKAMKESFAAFLGLATREVPLQRALLSRIEVIGGADDIDVVRSSMRGLAGLAAGRDAAESFLQRLEGWFYDRVIEQMRTPGGNPVTGVEFDEVFTGLQRQFSYDNLPIDPDITGMTGNVNEETDKIFVRQLGLIGVGSERIGYAVRDYVRAFAQRSRWLNENLLRPGEIGEYERRLVEEWQSRFAEMAEELGSEATEEQKKKEARTIYRWVDREARTQIRNGCHEVFVPKGSYHMLADECRVGWHPDFAARLMQLLEPVEAR</sequence>
<accession>A0A5J6JLZ7</accession>
<proteinExistence type="predicted"/>
<dbReference type="RefSeq" id="WP_150530044.1">
    <property type="nucleotide sequence ID" value="NZ_BNBW01000006.1"/>
</dbReference>
<organism evidence="2 3">
    <name type="scientific">Streptomyces vinaceus</name>
    <dbReference type="NCBI Taxonomy" id="1960"/>
    <lineage>
        <taxon>Bacteria</taxon>
        <taxon>Bacillati</taxon>
        <taxon>Actinomycetota</taxon>
        <taxon>Actinomycetes</taxon>
        <taxon>Kitasatosporales</taxon>
        <taxon>Streptomycetaceae</taxon>
        <taxon>Streptomyces</taxon>
    </lineage>
</organism>
<feature type="domain" description="ABC-three component systems C-terminal" evidence="1">
    <location>
        <begin position="272"/>
        <end position="396"/>
    </location>
</feature>
<protein>
    <recommendedName>
        <fullName evidence="1">ABC-three component systems C-terminal domain-containing protein</fullName>
    </recommendedName>
</protein>
<dbReference type="Proteomes" id="UP000325563">
    <property type="component" value="Chromosome"/>
</dbReference>
<evidence type="ECO:0000313" key="2">
    <source>
        <dbReference type="EMBL" id="QEV49524.1"/>
    </source>
</evidence>
<keyword evidence="3" id="KW-1185">Reference proteome</keyword>